<dbReference type="SUPFAM" id="SSF55846">
    <property type="entry name" value="N-acetylmuramoyl-L-alanine amidase-like"/>
    <property type="match status" value="1"/>
</dbReference>
<gene>
    <name evidence="6" type="ORF">ENR64_10650</name>
</gene>
<protein>
    <recommendedName>
        <fullName evidence="2">N-acetylmuramoyl-L-alanine amidase</fullName>
        <ecNumber evidence="2">3.5.1.28</ecNumber>
    </recommendedName>
</protein>
<dbReference type="Pfam" id="PF01510">
    <property type="entry name" value="Amidase_2"/>
    <property type="match status" value="1"/>
</dbReference>
<accession>A0A7C3PEM4</accession>
<evidence type="ECO:0000256" key="3">
    <source>
        <dbReference type="ARBA" id="ARBA00022801"/>
    </source>
</evidence>
<dbReference type="InterPro" id="IPR036505">
    <property type="entry name" value="Amidase/PGRP_sf"/>
</dbReference>
<keyword evidence="4" id="KW-0961">Cell wall biogenesis/degradation</keyword>
<evidence type="ECO:0000256" key="4">
    <source>
        <dbReference type="ARBA" id="ARBA00023316"/>
    </source>
</evidence>
<comment type="caution">
    <text evidence="6">The sequence shown here is derived from an EMBL/GenBank/DDBJ whole genome shotgun (WGS) entry which is preliminary data.</text>
</comment>
<dbReference type="GO" id="GO:0008745">
    <property type="term" value="F:N-acetylmuramoyl-L-alanine amidase activity"/>
    <property type="evidence" value="ECO:0007669"/>
    <property type="project" value="UniProtKB-EC"/>
</dbReference>
<evidence type="ECO:0000259" key="5">
    <source>
        <dbReference type="SMART" id="SM00644"/>
    </source>
</evidence>
<dbReference type="GO" id="GO:0071555">
    <property type="term" value="P:cell wall organization"/>
    <property type="evidence" value="ECO:0007669"/>
    <property type="project" value="UniProtKB-KW"/>
</dbReference>
<proteinExistence type="predicted"/>
<keyword evidence="3" id="KW-0378">Hydrolase</keyword>
<reference evidence="6" key="1">
    <citation type="journal article" date="2020" name="mSystems">
        <title>Genome- and Community-Level Interaction Insights into Carbon Utilization and Element Cycling Functions of Hydrothermarchaeota in Hydrothermal Sediment.</title>
        <authorList>
            <person name="Zhou Z."/>
            <person name="Liu Y."/>
            <person name="Xu W."/>
            <person name="Pan J."/>
            <person name="Luo Z.H."/>
            <person name="Li M."/>
        </authorList>
    </citation>
    <scope>NUCLEOTIDE SEQUENCE [LARGE SCALE GENOMIC DNA]</scope>
    <source>
        <strain evidence="6">SpSt-418</strain>
    </source>
</reference>
<dbReference type="EC" id="3.5.1.28" evidence="2"/>
<dbReference type="AlphaFoldDB" id="A0A7C3PEM4"/>
<dbReference type="InterPro" id="IPR002502">
    <property type="entry name" value="Amidase_domain"/>
</dbReference>
<dbReference type="InterPro" id="IPR051206">
    <property type="entry name" value="NAMLAA_amidase_2"/>
</dbReference>
<evidence type="ECO:0000256" key="1">
    <source>
        <dbReference type="ARBA" id="ARBA00001561"/>
    </source>
</evidence>
<dbReference type="PANTHER" id="PTHR30417:SF1">
    <property type="entry name" value="N-ACETYLMURAMOYL-L-ALANINE AMIDASE AMID"/>
    <property type="match status" value="1"/>
</dbReference>
<dbReference type="GO" id="GO:0009253">
    <property type="term" value="P:peptidoglycan catabolic process"/>
    <property type="evidence" value="ECO:0007669"/>
    <property type="project" value="InterPro"/>
</dbReference>
<dbReference type="CDD" id="cd06583">
    <property type="entry name" value="PGRP"/>
    <property type="match status" value="1"/>
</dbReference>
<dbReference type="SMART" id="SM00644">
    <property type="entry name" value="Ami_2"/>
    <property type="match status" value="1"/>
</dbReference>
<feature type="domain" description="N-acetylmuramoyl-L-alanine amidase" evidence="5">
    <location>
        <begin position="111"/>
        <end position="262"/>
    </location>
</feature>
<comment type="catalytic activity">
    <reaction evidence="1">
        <text>Hydrolyzes the link between N-acetylmuramoyl residues and L-amino acid residues in certain cell-wall glycopeptides.</text>
        <dbReference type="EC" id="3.5.1.28"/>
    </reaction>
</comment>
<sequence>MLVAVIVWGGTPRHQIAGFETPGRDVAPPKVQLMGARSPLASECAIKPVVKKPGSRTPFVRINPAEVTLDRFRQLQALPPETLTNTARTFTPREVAMIADASNFGDRYFLDVNGKPALLEPVVVIHETVGSANSALNMFRTYHPLDDDQVSYHTLIRRDGTIVYVVPPDKRAYGAGNSVFASSKGNEAVRTNATLPPSVNNFAYHISLETPGDGNNNNRGHSGYTYDQYQSLAWIVSKTGVTNDRITTHRAVDRSRSRMDPRSFDRDWFFTLLNAFPRTNEINPRCTPPNTVMQ</sequence>
<dbReference type="GO" id="GO:0009254">
    <property type="term" value="P:peptidoglycan turnover"/>
    <property type="evidence" value="ECO:0007669"/>
    <property type="project" value="TreeGrafter"/>
</dbReference>
<evidence type="ECO:0000313" key="6">
    <source>
        <dbReference type="EMBL" id="HFM98194.1"/>
    </source>
</evidence>
<organism evidence="6">
    <name type="scientific">Oscillatoriales cyanobacterium SpSt-418</name>
    <dbReference type="NCBI Taxonomy" id="2282169"/>
    <lineage>
        <taxon>Bacteria</taxon>
        <taxon>Bacillati</taxon>
        <taxon>Cyanobacteriota</taxon>
        <taxon>Cyanophyceae</taxon>
        <taxon>Oscillatoriophycideae</taxon>
        <taxon>Oscillatoriales</taxon>
    </lineage>
</organism>
<dbReference type="PANTHER" id="PTHR30417">
    <property type="entry name" value="N-ACETYLMURAMOYL-L-ALANINE AMIDASE AMID"/>
    <property type="match status" value="1"/>
</dbReference>
<name>A0A7C3PEM4_9CYAN</name>
<dbReference type="Gene3D" id="3.40.80.10">
    <property type="entry name" value="Peptidoglycan recognition protein-like"/>
    <property type="match status" value="1"/>
</dbReference>
<evidence type="ECO:0000256" key="2">
    <source>
        <dbReference type="ARBA" id="ARBA00011901"/>
    </source>
</evidence>
<dbReference type="EMBL" id="DSRU01000157">
    <property type="protein sequence ID" value="HFM98194.1"/>
    <property type="molecule type" value="Genomic_DNA"/>
</dbReference>